<dbReference type="PANTHER" id="PTHR12318">
    <property type="entry name" value="TESTOSTERONE-REGULATED PROTEIN RP2"/>
    <property type="match status" value="1"/>
</dbReference>
<evidence type="ECO:0000256" key="6">
    <source>
        <dbReference type="ARBA" id="ARBA00023211"/>
    </source>
</evidence>
<dbReference type="SUPFAM" id="SSF55811">
    <property type="entry name" value="Nudix"/>
    <property type="match status" value="1"/>
</dbReference>
<proteinExistence type="predicted"/>
<sequence length="235" mass="26290">MKQSQLRDTDPADDKRKGRATRPKLSASLILLRNTNTEVQFLMGKRAASHRFMPGKFVFPGGRVDRADSRAPCASAICPKLLNTMTQQLSRPRALATAAAAIRETYEETGLKLAKPANRTSKAPLAYQAFSSNQLGLDLAALSLLARAITPPYHPKRFDTWFFTAQTDNLIDDPADLASGELEQLQWVTFQQAQSLDLPLITQMVLKDLQSKSQQQNTPTPFYHSRHAKHIREFL</sequence>
<dbReference type="PANTHER" id="PTHR12318:SF0">
    <property type="entry name" value="ACYL-COENZYME A DIPHOSPHATASE NUDT19"/>
    <property type="match status" value="1"/>
</dbReference>
<evidence type="ECO:0000256" key="7">
    <source>
        <dbReference type="SAM" id="MobiDB-lite"/>
    </source>
</evidence>
<gene>
    <name evidence="9" type="ORF">MNBD_ALPHA06-1601</name>
</gene>
<keyword evidence="3" id="KW-0479">Metal-binding</keyword>
<dbReference type="CDD" id="cd18870">
    <property type="entry name" value="NUDIX_AcylCoAdiphos_Nudt19"/>
    <property type="match status" value="1"/>
</dbReference>
<evidence type="ECO:0000256" key="5">
    <source>
        <dbReference type="ARBA" id="ARBA00022842"/>
    </source>
</evidence>
<keyword evidence="5" id="KW-0460">Magnesium</keyword>
<name>A0A3B0S341_9ZZZZ</name>
<dbReference type="InterPro" id="IPR039121">
    <property type="entry name" value="NUDT19"/>
</dbReference>
<evidence type="ECO:0000259" key="8">
    <source>
        <dbReference type="PROSITE" id="PS51462"/>
    </source>
</evidence>
<dbReference type="EMBL" id="UOEE01000271">
    <property type="protein sequence ID" value="VAV99207.1"/>
    <property type="molecule type" value="Genomic_DNA"/>
</dbReference>
<evidence type="ECO:0000256" key="1">
    <source>
        <dbReference type="ARBA" id="ARBA00001936"/>
    </source>
</evidence>
<accession>A0A3B0S341</accession>
<evidence type="ECO:0000256" key="2">
    <source>
        <dbReference type="ARBA" id="ARBA00001946"/>
    </source>
</evidence>
<dbReference type="InterPro" id="IPR015797">
    <property type="entry name" value="NUDIX_hydrolase-like_dom_sf"/>
</dbReference>
<protein>
    <recommendedName>
        <fullName evidence="8">Nudix hydrolase domain-containing protein</fullName>
    </recommendedName>
</protein>
<keyword evidence="6" id="KW-0464">Manganese</keyword>
<feature type="domain" description="Nudix hydrolase" evidence="8">
    <location>
        <begin position="23"/>
        <end position="210"/>
    </location>
</feature>
<dbReference type="Gene3D" id="3.90.79.10">
    <property type="entry name" value="Nucleoside Triphosphate Pyrophosphohydrolase"/>
    <property type="match status" value="1"/>
</dbReference>
<dbReference type="GO" id="GO:0016818">
    <property type="term" value="F:hydrolase activity, acting on acid anhydrides, in phosphorus-containing anhydrides"/>
    <property type="evidence" value="ECO:0007669"/>
    <property type="project" value="InterPro"/>
</dbReference>
<dbReference type="PROSITE" id="PS51462">
    <property type="entry name" value="NUDIX"/>
    <property type="match status" value="1"/>
</dbReference>
<evidence type="ECO:0000256" key="3">
    <source>
        <dbReference type="ARBA" id="ARBA00022723"/>
    </source>
</evidence>
<keyword evidence="4" id="KW-0378">Hydrolase</keyword>
<reference evidence="9" key="1">
    <citation type="submission" date="2018-06" db="EMBL/GenBank/DDBJ databases">
        <authorList>
            <person name="Zhirakovskaya E."/>
        </authorList>
    </citation>
    <scope>NUCLEOTIDE SEQUENCE</scope>
</reference>
<comment type="cofactor">
    <cofactor evidence="1">
        <name>Mn(2+)</name>
        <dbReference type="ChEBI" id="CHEBI:29035"/>
    </cofactor>
</comment>
<feature type="compositionally biased region" description="Basic and acidic residues" evidence="7">
    <location>
        <begin position="1"/>
        <end position="16"/>
    </location>
</feature>
<organism evidence="9">
    <name type="scientific">hydrothermal vent metagenome</name>
    <dbReference type="NCBI Taxonomy" id="652676"/>
    <lineage>
        <taxon>unclassified sequences</taxon>
        <taxon>metagenomes</taxon>
        <taxon>ecological metagenomes</taxon>
    </lineage>
</organism>
<dbReference type="GO" id="GO:0046872">
    <property type="term" value="F:metal ion binding"/>
    <property type="evidence" value="ECO:0007669"/>
    <property type="project" value="UniProtKB-KW"/>
</dbReference>
<dbReference type="AlphaFoldDB" id="A0A3B0S341"/>
<evidence type="ECO:0000313" key="9">
    <source>
        <dbReference type="EMBL" id="VAV99207.1"/>
    </source>
</evidence>
<comment type="cofactor">
    <cofactor evidence="2">
        <name>Mg(2+)</name>
        <dbReference type="ChEBI" id="CHEBI:18420"/>
    </cofactor>
</comment>
<dbReference type="InterPro" id="IPR000086">
    <property type="entry name" value="NUDIX_hydrolase_dom"/>
</dbReference>
<feature type="region of interest" description="Disordered" evidence="7">
    <location>
        <begin position="1"/>
        <end position="22"/>
    </location>
</feature>
<evidence type="ECO:0000256" key="4">
    <source>
        <dbReference type="ARBA" id="ARBA00022801"/>
    </source>
</evidence>